<protein>
    <submittedName>
        <fullName evidence="1">Uncharacterized protein</fullName>
    </submittedName>
</protein>
<dbReference type="Proteomes" id="UP001060261">
    <property type="component" value="Chromosome"/>
</dbReference>
<dbReference type="EMBL" id="CP104213">
    <property type="protein sequence ID" value="UWX64192.1"/>
    <property type="molecule type" value="Genomic_DNA"/>
</dbReference>
<dbReference type="RefSeq" id="WP_260560467.1">
    <property type="nucleotide sequence ID" value="NZ_BAABEC010000167.1"/>
</dbReference>
<gene>
    <name evidence="1" type="ORF">N0D28_00485</name>
</gene>
<evidence type="ECO:0000313" key="2">
    <source>
        <dbReference type="Proteomes" id="UP001060261"/>
    </source>
</evidence>
<name>A0ABY5YIM1_9DEIO</name>
<evidence type="ECO:0000313" key="1">
    <source>
        <dbReference type="EMBL" id="UWX64192.1"/>
    </source>
</evidence>
<reference evidence="1" key="1">
    <citation type="submission" date="2022-09" db="EMBL/GenBank/DDBJ databases">
        <title>genome sequence of Deinococcus rubellus.</title>
        <authorList>
            <person name="Srinivasan S."/>
        </authorList>
    </citation>
    <scope>NUCLEOTIDE SEQUENCE</scope>
    <source>
        <strain evidence="1">Ant6</strain>
    </source>
</reference>
<keyword evidence="2" id="KW-1185">Reference proteome</keyword>
<accession>A0ABY5YIM1</accession>
<sequence length="185" mass="20083">MALLSASDLSGELTPAQALSRAEANIAAAICPGLPDLSERTWVCEYRMRNDGRAYGLPLYGKRRLGPEVLHYWPITALVSVTQDGTDITGDCTFDTFSIRRDALSLEFAPLSLVVAIFKTGWPDGNSLPVSIQQAILLTGRNLLARPEGVVSEKLADWAQTYETQTGALQEEAQALLAPWTYLGA</sequence>
<proteinExistence type="predicted"/>
<organism evidence="1 2">
    <name type="scientific">Deinococcus rubellus</name>
    <dbReference type="NCBI Taxonomy" id="1889240"/>
    <lineage>
        <taxon>Bacteria</taxon>
        <taxon>Thermotogati</taxon>
        <taxon>Deinococcota</taxon>
        <taxon>Deinococci</taxon>
        <taxon>Deinococcales</taxon>
        <taxon>Deinococcaceae</taxon>
        <taxon>Deinococcus</taxon>
    </lineage>
</organism>